<reference evidence="18" key="1">
    <citation type="submission" date="2017-07" db="EMBL/GenBank/DDBJ databases">
        <title>Origin of fungal plant biomass degrading enzymes: Comparative enzyme profile studies of zoosporic, early lineage fungi.</title>
        <authorList>
            <person name="Lange L."/>
            <person name="Pilgaard B."/>
            <person name="Herbst F.-A."/>
            <person name="Barret K."/>
            <person name="Busk P.K."/>
            <person name="Pedersen A.G."/>
        </authorList>
    </citation>
    <scope>NUCLEOTIDE SEQUENCE</scope>
</reference>
<comment type="similarity">
    <text evidence="13">Belongs to the polysaccharide monooxygenase AA9 family.</text>
</comment>
<dbReference type="GO" id="GO:0030248">
    <property type="term" value="F:cellulose binding"/>
    <property type="evidence" value="ECO:0007669"/>
    <property type="project" value="InterPro"/>
</dbReference>
<evidence type="ECO:0000256" key="12">
    <source>
        <dbReference type="ARBA" id="ARBA00023326"/>
    </source>
</evidence>
<dbReference type="InterPro" id="IPR035971">
    <property type="entry name" value="CBD_sf"/>
</dbReference>
<gene>
    <name evidence="18" type="primary">LPMO9B</name>
</gene>
<dbReference type="SMR" id="A0A2U8U9N7"/>
<dbReference type="GO" id="GO:0030245">
    <property type="term" value="P:cellulose catabolic process"/>
    <property type="evidence" value="ECO:0007669"/>
    <property type="project" value="UniProtKB-KW"/>
</dbReference>
<evidence type="ECO:0000256" key="4">
    <source>
        <dbReference type="ARBA" id="ARBA00022723"/>
    </source>
</evidence>
<proteinExistence type="inferred from homology"/>
<evidence type="ECO:0000259" key="17">
    <source>
        <dbReference type="PROSITE" id="PS51164"/>
    </source>
</evidence>
<keyword evidence="6" id="KW-0136">Cellulose degradation</keyword>
<dbReference type="Pfam" id="PF00734">
    <property type="entry name" value="CBM_1"/>
    <property type="match status" value="1"/>
</dbReference>
<feature type="domain" description="CBM1" evidence="17">
    <location>
        <begin position="242"/>
        <end position="278"/>
    </location>
</feature>
<comment type="cofactor">
    <cofactor evidence="1">
        <name>Cu(2+)</name>
        <dbReference type="ChEBI" id="CHEBI:29036"/>
    </cofactor>
</comment>
<dbReference type="EC" id="1.14.99.56" evidence="15"/>
<evidence type="ECO:0000313" key="18">
    <source>
        <dbReference type="EMBL" id="AWM99265.1"/>
    </source>
</evidence>
<dbReference type="SMART" id="SM00236">
    <property type="entry name" value="fCBD"/>
    <property type="match status" value="1"/>
</dbReference>
<feature type="chain" id="PRO_5016090639" description="lytic cellulose monooxygenase (C4-dehydrogenating)" evidence="16">
    <location>
        <begin position="18"/>
        <end position="278"/>
    </location>
</feature>
<keyword evidence="9 18" id="KW-0503">Monooxygenase</keyword>
<keyword evidence="8" id="KW-0186">Copper</keyword>
<dbReference type="GO" id="GO:0005576">
    <property type="term" value="C:extracellular region"/>
    <property type="evidence" value="ECO:0007669"/>
    <property type="project" value="UniProtKB-SubCell"/>
</dbReference>
<evidence type="ECO:0000256" key="13">
    <source>
        <dbReference type="ARBA" id="ARBA00044502"/>
    </source>
</evidence>
<evidence type="ECO:0000256" key="8">
    <source>
        <dbReference type="ARBA" id="ARBA00023008"/>
    </source>
</evidence>
<feature type="signal peptide" evidence="16">
    <location>
        <begin position="1"/>
        <end position="17"/>
    </location>
</feature>
<comment type="catalytic activity">
    <reaction evidence="14">
        <text>[(1-&gt;4)-beta-D-glucosyl]n+m + reduced acceptor + O2 = 4-dehydro-beta-D-glucosyl-[(1-&gt;4)-beta-D-glucosyl]n-1 + [(1-&gt;4)-beta-D-glucosyl]m + acceptor + H2O.</text>
        <dbReference type="EC" id="1.14.99.56"/>
    </reaction>
</comment>
<evidence type="ECO:0000256" key="7">
    <source>
        <dbReference type="ARBA" id="ARBA00023002"/>
    </source>
</evidence>
<dbReference type="AlphaFoldDB" id="A0A2U8U9N7"/>
<keyword evidence="4" id="KW-0479">Metal-binding</keyword>
<evidence type="ECO:0000256" key="5">
    <source>
        <dbReference type="ARBA" id="ARBA00022729"/>
    </source>
</evidence>
<dbReference type="InterPro" id="IPR005103">
    <property type="entry name" value="AA9_LPMO"/>
</dbReference>
<dbReference type="GO" id="GO:0046872">
    <property type="term" value="F:metal ion binding"/>
    <property type="evidence" value="ECO:0007669"/>
    <property type="project" value="UniProtKB-KW"/>
</dbReference>
<evidence type="ECO:0000256" key="2">
    <source>
        <dbReference type="ARBA" id="ARBA00004613"/>
    </source>
</evidence>
<evidence type="ECO:0000256" key="6">
    <source>
        <dbReference type="ARBA" id="ARBA00023001"/>
    </source>
</evidence>
<accession>A0A2U8U9N7</accession>
<dbReference type="EMBL" id="MF432131">
    <property type="protein sequence ID" value="AWM99265.1"/>
    <property type="molecule type" value="Genomic_DNA"/>
</dbReference>
<protein>
    <recommendedName>
        <fullName evidence="15">lytic cellulose monooxygenase (C4-dehydrogenating)</fullName>
        <ecNumber evidence="15">1.14.99.56</ecNumber>
    </recommendedName>
</protein>
<sequence>MFKTLALIAFAASAVQAHYFVDSINGETSCLRDLVKNAENSPVTGGDINTSKITCGAANPGPAASPITLAAGSTVTAHYNPGAYHAGPCAVYVAKKGTNSWAKIHEYLYQSGSWCSDWITSNGNNYKFTVPSGLAPGDYTFRVEHLGLHVAQSAGGAQFYIRCFDAVVTGGGSSTGSPQVQFPGAYSTTTPGVIWDMYSSNNAAYPRYGPAVASFGSGGGSTGGNGGGVTTTTRTTTVAPTNCAAKYGQCGGIGWTGPTCCQSGSTCNASGSYYSQCI</sequence>
<dbReference type="CDD" id="cd21175">
    <property type="entry name" value="LPMO_AA9"/>
    <property type="match status" value="1"/>
</dbReference>
<keyword evidence="12" id="KW-0624">Polysaccharide degradation</keyword>
<keyword evidence="5 16" id="KW-0732">Signal</keyword>
<dbReference type="InterPro" id="IPR000254">
    <property type="entry name" value="CBD"/>
</dbReference>
<name>A0A2U8U9N7_9FUNG</name>
<keyword evidence="7" id="KW-0560">Oxidoreductase</keyword>
<organism evidence="18">
    <name type="scientific">Rhizophlyctis rosea</name>
    <dbReference type="NCBI Taxonomy" id="64517"/>
    <lineage>
        <taxon>Eukaryota</taxon>
        <taxon>Fungi</taxon>
        <taxon>Fungi incertae sedis</taxon>
        <taxon>Chytridiomycota</taxon>
        <taxon>Chytridiomycota incertae sedis</taxon>
        <taxon>Chytridiomycetes</taxon>
        <taxon>Rhizophlyctidales</taxon>
        <taxon>Rhizophlyctidaceae</taxon>
        <taxon>Rhizophlyctis</taxon>
    </lineage>
</organism>
<evidence type="ECO:0000256" key="14">
    <source>
        <dbReference type="ARBA" id="ARBA00045077"/>
    </source>
</evidence>
<dbReference type="Pfam" id="PF03443">
    <property type="entry name" value="AA9"/>
    <property type="match status" value="1"/>
</dbReference>
<dbReference type="InterPro" id="IPR049892">
    <property type="entry name" value="AA9"/>
</dbReference>
<evidence type="ECO:0000256" key="15">
    <source>
        <dbReference type="ARBA" id="ARBA00047174"/>
    </source>
</evidence>
<dbReference type="PROSITE" id="PS51164">
    <property type="entry name" value="CBM1_2"/>
    <property type="match status" value="1"/>
</dbReference>
<dbReference type="SUPFAM" id="SSF57180">
    <property type="entry name" value="Cellulose-binding domain"/>
    <property type="match status" value="1"/>
</dbReference>
<keyword evidence="3" id="KW-0964">Secreted</keyword>
<keyword evidence="11" id="KW-0119">Carbohydrate metabolism</keyword>
<dbReference type="PROSITE" id="PS00562">
    <property type="entry name" value="CBM1_1"/>
    <property type="match status" value="1"/>
</dbReference>
<dbReference type="PANTHER" id="PTHR33353">
    <property type="entry name" value="PUTATIVE (AFU_ORTHOLOGUE AFUA_1G12560)-RELATED"/>
    <property type="match status" value="1"/>
</dbReference>
<dbReference type="PANTHER" id="PTHR33353:SF10">
    <property type="entry name" value="ENDO-BETA-1,4-GLUCANASE D"/>
    <property type="match status" value="1"/>
</dbReference>
<evidence type="ECO:0000256" key="11">
    <source>
        <dbReference type="ARBA" id="ARBA00023277"/>
    </source>
</evidence>
<evidence type="ECO:0000256" key="1">
    <source>
        <dbReference type="ARBA" id="ARBA00001973"/>
    </source>
</evidence>
<dbReference type="GO" id="GO:0004497">
    <property type="term" value="F:monooxygenase activity"/>
    <property type="evidence" value="ECO:0007669"/>
    <property type="project" value="UniProtKB-KW"/>
</dbReference>
<comment type="subcellular location">
    <subcellularLocation>
        <location evidence="2">Secreted</location>
    </subcellularLocation>
</comment>
<evidence type="ECO:0000256" key="16">
    <source>
        <dbReference type="SAM" id="SignalP"/>
    </source>
</evidence>
<evidence type="ECO:0000256" key="3">
    <source>
        <dbReference type="ARBA" id="ARBA00022525"/>
    </source>
</evidence>
<keyword evidence="10" id="KW-1015">Disulfide bond</keyword>
<dbReference type="Gene3D" id="2.70.50.70">
    <property type="match status" value="1"/>
</dbReference>
<evidence type="ECO:0000256" key="10">
    <source>
        <dbReference type="ARBA" id="ARBA00023157"/>
    </source>
</evidence>
<evidence type="ECO:0000256" key="9">
    <source>
        <dbReference type="ARBA" id="ARBA00023033"/>
    </source>
</evidence>